<accession>A0A2H0BU29</accession>
<dbReference type="Proteomes" id="UP000231246">
    <property type="component" value="Unassembled WGS sequence"/>
</dbReference>
<comment type="caution">
    <text evidence="1">The sequence shown here is derived from an EMBL/GenBank/DDBJ whole genome shotgun (WGS) entry which is preliminary data.</text>
</comment>
<proteinExistence type="predicted"/>
<protein>
    <submittedName>
        <fullName evidence="1">Uncharacterized protein</fullName>
    </submittedName>
</protein>
<dbReference type="AlphaFoldDB" id="A0A2H0BU29"/>
<organism evidence="1 2">
    <name type="scientific">Candidatus Roizmanbacteria bacterium CG22_combo_CG10-13_8_21_14_all_38_20</name>
    <dbReference type="NCBI Taxonomy" id="1974862"/>
    <lineage>
        <taxon>Bacteria</taxon>
        <taxon>Candidatus Roizmaniibacteriota</taxon>
    </lineage>
</organism>
<sequence length="194" mass="22275">MKNQTSDITETDIQKAIKYLETNKGKGEATRENAIKFLQGMQITAHMITHDQVDQELVKEDSSYKSYLMGATQITDAELIALDISIEKVESSESRKLLVPASSLESYKTIIREKLDNGFWNDIVGEDHIYFIFKMTDGEIKEYEYKEENRLEIAQLCSQLNGDPLEKTTQLLEYLAENAFYTDVVVNFKKTHSL</sequence>
<reference evidence="1 2" key="1">
    <citation type="submission" date="2017-09" db="EMBL/GenBank/DDBJ databases">
        <title>Depth-based differentiation of microbial function through sediment-hosted aquifers and enrichment of novel symbionts in the deep terrestrial subsurface.</title>
        <authorList>
            <person name="Probst A.J."/>
            <person name="Ladd B."/>
            <person name="Jarett J.K."/>
            <person name="Geller-Mcgrath D.E."/>
            <person name="Sieber C.M."/>
            <person name="Emerson J.B."/>
            <person name="Anantharaman K."/>
            <person name="Thomas B.C."/>
            <person name="Malmstrom R."/>
            <person name="Stieglmeier M."/>
            <person name="Klingl A."/>
            <person name="Woyke T."/>
            <person name="Ryan C.M."/>
            <person name="Banfield J.F."/>
        </authorList>
    </citation>
    <scope>NUCLEOTIDE SEQUENCE [LARGE SCALE GENOMIC DNA]</scope>
    <source>
        <strain evidence="1">CG22_combo_CG10-13_8_21_14_all_38_20</strain>
    </source>
</reference>
<name>A0A2H0BU29_9BACT</name>
<evidence type="ECO:0000313" key="1">
    <source>
        <dbReference type="EMBL" id="PIP61131.1"/>
    </source>
</evidence>
<dbReference type="EMBL" id="PCTA01000034">
    <property type="protein sequence ID" value="PIP61131.1"/>
    <property type="molecule type" value="Genomic_DNA"/>
</dbReference>
<gene>
    <name evidence="1" type="ORF">COW99_05930</name>
</gene>
<evidence type="ECO:0000313" key="2">
    <source>
        <dbReference type="Proteomes" id="UP000231246"/>
    </source>
</evidence>